<sequence length="361" mass="41774">MAQSPDPEIEFRQEDDDQIEIGHGDIFVEEKDIFVEEKDVSYDSFGEIHKNENGGDEMEYEARHTARGPRNSRACSVFRIKPEPCSGNEDWEEYISQFEIYADLWNLKESEKAKCKGTEKLEAVTSVGRELMGKERHSEEKNRSDIYETCIHHRSTSTTLPYDKSLTMGDDKKPSLEQTHLKFLDVNDNQLRSCYDTQGPELTQCNAAYSEKSEPATDKMPEHLQDVWERSSVHLRNEERRRLASLLIKYQYIFSKSSDDHGRTDLVKHRVNTPSNCAWSISIVLVIMKNSSTRFCVGYRRLIDVTVKDAYPELMSVLMPFQRIADTKYDDFGTRSCHATTSSNCTAQEHRYTYGIRRLCV</sequence>
<dbReference type="Proteomes" id="UP001195483">
    <property type="component" value="Unassembled WGS sequence"/>
</dbReference>
<keyword evidence="2" id="KW-1185">Reference proteome</keyword>
<dbReference type="EMBL" id="JAEAOA010000133">
    <property type="protein sequence ID" value="KAK3609432.1"/>
    <property type="molecule type" value="Genomic_DNA"/>
</dbReference>
<accession>A0AAE0TFJ9</accession>
<dbReference type="AlphaFoldDB" id="A0AAE0TFJ9"/>
<proteinExistence type="predicted"/>
<evidence type="ECO:0000313" key="1">
    <source>
        <dbReference type="EMBL" id="KAK3609432.1"/>
    </source>
</evidence>
<comment type="caution">
    <text evidence="1">The sequence shown here is derived from an EMBL/GenBank/DDBJ whole genome shotgun (WGS) entry which is preliminary data.</text>
</comment>
<name>A0AAE0TFJ9_9BIVA</name>
<dbReference type="Gene3D" id="3.10.10.10">
    <property type="entry name" value="HIV Type 1 Reverse Transcriptase, subunit A, domain 1"/>
    <property type="match status" value="1"/>
</dbReference>
<reference evidence="1" key="1">
    <citation type="journal article" date="2021" name="Genome Biol. Evol.">
        <title>A High-Quality Reference Genome for a Parasitic Bivalve with Doubly Uniparental Inheritance (Bivalvia: Unionida).</title>
        <authorList>
            <person name="Smith C.H."/>
        </authorList>
    </citation>
    <scope>NUCLEOTIDE SEQUENCE</scope>
    <source>
        <strain evidence="1">CHS0354</strain>
    </source>
</reference>
<evidence type="ECO:0000313" key="2">
    <source>
        <dbReference type="Proteomes" id="UP001195483"/>
    </source>
</evidence>
<reference evidence="1" key="2">
    <citation type="journal article" date="2021" name="Genome Biol. Evol.">
        <title>Developing a high-quality reference genome for a parasitic bivalve with doubly uniparental inheritance (Bivalvia: Unionida).</title>
        <authorList>
            <person name="Smith C.H."/>
        </authorList>
    </citation>
    <scope>NUCLEOTIDE SEQUENCE</scope>
    <source>
        <strain evidence="1">CHS0354</strain>
        <tissue evidence="1">Mantle</tissue>
    </source>
</reference>
<gene>
    <name evidence="1" type="ORF">CHS0354_001363</name>
</gene>
<protein>
    <submittedName>
        <fullName evidence="1">Uncharacterized protein</fullName>
    </submittedName>
</protein>
<organism evidence="1 2">
    <name type="scientific">Potamilus streckersoni</name>
    <dbReference type="NCBI Taxonomy" id="2493646"/>
    <lineage>
        <taxon>Eukaryota</taxon>
        <taxon>Metazoa</taxon>
        <taxon>Spiralia</taxon>
        <taxon>Lophotrochozoa</taxon>
        <taxon>Mollusca</taxon>
        <taxon>Bivalvia</taxon>
        <taxon>Autobranchia</taxon>
        <taxon>Heteroconchia</taxon>
        <taxon>Palaeoheterodonta</taxon>
        <taxon>Unionida</taxon>
        <taxon>Unionoidea</taxon>
        <taxon>Unionidae</taxon>
        <taxon>Ambleminae</taxon>
        <taxon>Lampsilini</taxon>
        <taxon>Potamilus</taxon>
    </lineage>
</organism>
<reference evidence="1" key="3">
    <citation type="submission" date="2023-05" db="EMBL/GenBank/DDBJ databases">
        <authorList>
            <person name="Smith C.H."/>
        </authorList>
    </citation>
    <scope>NUCLEOTIDE SEQUENCE</scope>
    <source>
        <strain evidence="1">CHS0354</strain>
        <tissue evidence="1">Mantle</tissue>
    </source>
</reference>